<dbReference type="HOGENOM" id="CLU_2715684_0_0_0"/>
<dbReference type="EMBL" id="CP000856">
    <property type="protein sequence ID" value="ABW35125.1"/>
    <property type="molecule type" value="Genomic_DNA"/>
</dbReference>
<keyword evidence="2" id="KW-0614">Plasmid</keyword>
<keyword evidence="3" id="KW-1185">Reference proteome</keyword>
<accession>A8ZRL6</accession>
<keyword evidence="1" id="KW-0812">Transmembrane</keyword>
<keyword evidence="1" id="KW-1133">Transmembrane helix</keyword>
<evidence type="ECO:0000313" key="3">
    <source>
        <dbReference type="Proteomes" id="UP000002431"/>
    </source>
</evidence>
<proteinExistence type="predicted"/>
<dbReference type="AlphaFoldDB" id="A8ZRL6"/>
<geneLocation type="plasmid" evidence="2 3">
    <name>pDGEO02</name>
</geneLocation>
<dbReference type="RefSeq" id="WP_012173263.1">
    <property type="nucleotide sequence ID" value="NC_009939.1"/>
</dbReference>
<keyword evidence="1" id="KW-0472">Membrane</keyword>
<sequence>MKQLAHLLLTLIALTVLVQALIAFVNVSGVYALTLTGRIAGNPLQHAVTLAGLVVVILLSGHVGSRNLKELP</sequence>
<gene>
    <name evidence="2" type="ORF">Dgeo_3084</name>
</gene>
<reference evidence="2" key="1">
    <citation type="submission" date="2007-10" db="EMBL/GenBank/DDBJ databases">
        <title>Complete sequence of Plasmid2 pDGEO02 of Deinococcus geothermalis DSM 11300.</title>
        <authorList>
            <consortium name="US DOE Joint Genome Institute"/>
            <person name="Copeland A."/>
            <person name="Lucas S."/>
            <person name="Lapidus A."/>
            <person name="Barry K."/>
            <person name="Detter J.C."/>
            <person name="Glavina del Rio T."/>
            <person name="Hammon N."/>
            <person name="Israni S."/>
            <person name="Dalin E."/>
            <person name="Tice H."/>
            <person name="Pitluck S."/>
            <person name="Brettin T."/>
            <person name="Bruce D."/>
            <person name="Han C."/>
            <person name="Tapia R."/>
            <person name="Saunders E."/>
            <person name="Gilna P."/>
            <person name="Schmutz J."/>
            <person name="Larimer F."/>
            <person name="Land M."/>
            <person name="Hauser L."/>
            <person name="Kyrpides N."/>
            <person name="Kim E."/>
            <person name="Daly M.J."/>
            <person name="Fredrickson J.K."/>
            <person name="Makarova K.S."/>
            <person name="Gaidamakova E.K."/>
            <person name="Zhai M."/>
            <person name="Richardson P."/>
        </authorList>
    </citation>
    <scope>NUCLEOTIDE SEQUENCE [LARGE SCALE GENOMIC DNA]</scope>
    <source>
        <strain evidence="2">DSM 11300</strain>
        <plasmid evidence="2">pDGEO02</plasmid>
    </source>
</reference>
<organism evidence="2 3">
    <name type="scientific">Deinococcus geothermalis (strain DSM 11300 / CIP 105573 / AG-3a)</name>
    <dbReference type="NCBI Taxonomy" id="319795"/>
    <lineage>
        <taxon>Bacteria</taxon>
        <taxon>Thermotogati</taxon>
        <taxon>Deinococcota</taxon>
        <taxon>Deinococci</taxon>
        <taxon>Deinococcales</taxon>
        <taxon>Deinococcaceae</taxon>
        <taxon>Deinococcus</taxon>
    </lineage>
</organism>
<dbReference type="Proteomes" id="UP000002431">
    <property type="component" value="Plasmid pDGEO02"/>
</dbReference>
<name>A8ZRL6_DEIGD</name>
<feature type="transmembrane region" description="Helical" evidence="1">
    <location>
        <begin position="44"/>
        <end position="64"/>
    </location>
</feature>
<dbReference type="KEGG" id="dge:Dgeo_3084"/>
<protein>
    <submittedName>
        <fullName evidence="2">Uncharacterized protein</fullName>
    </submittedName>
</protein>
<evidence type="ECO:0000313" key="2">
    <source>
        <dbReference type="EMBL" id="ABW35125.1"/>
    </source>
</evidence>
<evidence type="ECO:0000256" key="1">
    <source>
        <dbReference type="SAM" id="Phobius"/>
    </source>
</evidence>